<feature type="transmembrane region" description="Helical" evidence="13">
    <location>
        <begin position="278"/>
        <end position="296"/>
    </location>
</feature>
<evidence type="ECO:0000256" key="10">
    <source>
        <dbReference type="ARBA" id="ARBA00023136"/>
    </source>
</evidence>
<dbReference type="SFLD" id="SFLDS00052">
    <property type="entry name" value="Ferric_Reductase_Domain"/>
    <property type="match status" value="1"/>
</dbReference>
<keyword evidence="16" id="KW-1185">Reference proteome</keyword>
<feature type="transmembrane region" description="Helical" evidence="13">
    <location>
        <begin position="208"/>
        <end position="228"/>
    </location>
</feature>
<dbReference type="InterPro" id="IPR013121">
    <property type="entry name" value="Fe_red_NAD-bd_6"/>
</dbReference>
<keyword evidence="5" id="KW-0677">Repeat</keyword>
<proteinExistence type="inferred from homology"/>
<dbReference type="Proteomes" id="UP001140091">
    <property type="component" value="Unassembled WGS sequence"/>
</dbReference>
<accession>A0A9W8MFM1</accession>
<evidence type="ECO:0000256" key="2">
    <source>
        <dbReference type="ARBA" id="ARBA00006278"/>
    </source>
</evidence>
<dbReference type="EMBL" id="JANBPK010000943">
    <property type="protein sequence ID" value="KAJ2928057.1"/>
    <property type="molecule type" value="Genomic_DNA"/>
</dbReference>
<dbReference type="Pfam" id="PF01794">
    <property type="entry name" value="Ferric_reduct"/>
    <property type="match status" value="1"/>
</dbReference>
<feature type="region of interest" description="Disordered" evidence="12">
    <location>
        <begin position="64"/>
        <end position="91"/>
    </location>
</feature>
<dbReference type="InterPro" id="IPR013130">
    <property type="entry name" value="Fe3_Rdtase_TM_dom"/>
</dbReference>
<dbReference type="InterPro" id="IPR056884">
    <property type="entry name" value="NPHP3-like_N"/>
</dbReference>
<evidence type="ECO:0000256" key="1">
    <source>
        <dbReference type="ARBA" id="ARBA00004141"/>
    </source>
</evidence>
<evidence type="ECO:0000256" key="12">
    <source>
        <dbReference type="SAM" id="MobiDB-lite"/>
    </source>
</evidence>
<evidence type="ECO:0000256" key="4">
    <source>
        <dbReference type="ARBA" id="ARBA00022692"/>
    </source>
</evidence>
<dbReference type="Gene3D" id="3.40.50.80">
    <property type="entry name" value="Nucleotide-binding domain of ferredoxin-NADP reductase (FNR) module"/>
    <property type="match status" value="1"/>
</dbReference>
<dbReference type="InterPro" id="IPR039261">
    <property type="entry name" value="FNR_nucleotide-bd"/>
</dbReference>
<dbReference type="InterPro" id="IPR051410">
    <property type="entry name" value="Ferric/Cupric_Reductase"/>
</dbReference>
<dbReference type="InterPro" id="IPR027417">
    <property type="entry name" value="P-loop_NTPase"/>
</dbReference>
<dbReference type="InterPro" id="IPR013112">
    <property type="entry name" value="FAD-bd_8"/>
</dbReference>
<dbReference type="CDD" id="cd06186">
    <property type="entry name" value="NOX_Duox_like_FAD_NADP"/>
    <property type="match status" value="1"/>
</dbReference>
<evidence type="ECO:0000256" key="7">
    <source>
        <dbReference type="ARBA" id="ARBA00022989"/>
    </source>
</evidence>
<dbReference type="PANTHER" id="PTHR32361">
    <property type="entry name" value="FERRIC/CUPRIC REDUCTASE TRANSMEMBRANE COMPONENT"/>
    <property type="match status" value="1"/>
</dbReference>
<keyword evidence="7 13" id="KW-1133">Transmembrane helix</keyword>
<dbReference type="GO" id="GO:0006826">
    <property type="term" value="P:iron ion transport"/>
    <property type="evidence" value="ECO:0007669"/>
    <property type="project" value="TreeGrafter"/>
</dbReference>
<feature type="transmembrane region" description="Helical" evidence="13">
    <location>
        <begin position="15"/>
        <end position="33"/>
    </location>
</feature>
<dbReference type="Pfam" id="PF08022">
    <property type="entry name" value="FAD_binding_8"/>
    <property type="match status" value="1"/>
</dbReference>
<evidence type="ECO:0000256" key="13">
    <source>
        <dbReference type="SAM" id="Phobius"/>
    </source>
</evidence>
<feature type="transmembrane region" description="Helical" evidence="13">
    <location>
        <begin position="303"/>
        <end position="323"/>
    </location>
</feature>
<keyword evidence="10 13" id="KW-0472">Membrane</keyword>
<feature type="non-terminal residue" evidence="15">
    <location>
        <position position="1417"/>
    </location>
</feature>
<evidence type="ECO:0000256" key="3">
    <source>
        <dbReference type="ARBA" id="ARBA00022448"/>
    </source>
</evidence>
<evidence type="ECO:0000256" key="8">
    <source>
        <dbReference type="ARBA" id="ARBA00023002"/>
    </source>
</evidence>
<dbReference type="PROSITE" id="PS51384">
    <property type="entry name" value="FAD_FR"/>
    <property type="match status" value="1"/>
</dbReference>
<comment type="subcellular location">
    <subcellularLocation>
        <location evidence="1">Membrane</location>
        <topology evidence="1">Multi-pass membrane protein</topology>
    </subcellularLocation>
</comment>
<evidence type="ECO:0000256" key="9">
    <source>
        <dbReference type="ARBA" id="ARBA00023065"/>
    </source>
</evidence>
<keyword evidence="11" id="KW-0325">Glycoprotein</keyword>
<dbReference type="Pfam" id="PF24883">
    <property type="entry name" value="NPHP3_N"/>
    <property type="match status" value="1"/>
</dbReference>
<protein>
    <recommendedName>
        <fullName evidence="14">FAD-binding FR-type domain-containing protein</fullName>
    </recommendedName>
</protein>
<keyword evidence="4 13" id="KW-0812">Transmembrane</keyword>
<evidence type="ECO:0000256" key="11">
    <source>
        <dbReference type="ARBA" id="ARBA00023180"/>
    </source>
</evidence>
<name>A0A9W8MFM1_9AGAR</name>
<dbReference type="SFLD" id="SFLDG01168">
    <property type="entry name" value="Ferric_reductase_subgroup_(FRE"/>
    <property type="match status" value="1"/>
</dbReference>
<dbReference type="GO" id="GO:0005886">
    <property type="term" value="C:plasma membrane"/>
    <property type="evidence" value="ECO:0007669"/>
    <property type="project" value="TreeGrafter"/>
</dbReference>
<keyword evidence="3" id="KW-0813">Transport</keyword>
<dbReference type="OrthoDB" id="17725at2759"/>
<dbReference type="GO" id="GO:0006879">
    <property type="term" value="P:intracellular iron ion homeostasis"/>
    <property type="evidence" value="ECO:0007669"/>
    <property type="project" value="TreeGrafter"/>
</dbReference>
<dbReference type="SUPFAM" id="SSF52540">
    <property type="entry name" value="P-loop containing nucleoside triphosphate hydrolases"/>
    <property type="match status" value="1"/>
</dbReference>
<keyword evidence="8" id="KW-0560">Oxidoreductase</keyword>
<sequence>MSVPFEVQLIKSTTLLFRVNVFIYALIAFVVVLRMPGFIGLFGTSEEWSSGHFLRYIAPPRPQFKKSRSTLKRKGTKGSGRGDGREPKDEMEMIKDEEVVEEIYVRYPPRRHASTRKHYDEDEDYEGLSALQPYFPPTHVPSVPSFLRPLLSLSRQPLPFPPSSSRPYSLKQCIVVLSYCVILFYALMYRSNPFTDATRSGWVSTSQIPLVLGLGVKGNALGLGGLLGVGYERLNWSHRVVGRVVVLCANLHGVFYVYKWTATGTFTTAIARPKNVWGMILLIAINILWMFSTIGWRKGKGLGYRVFIWSHVLGVIVTIPAIYMHQPSLWLYALSSAGIWGLDRIIRMAKTRVAIAILTPSPSPTNPSPTRSGTPARPGSCDVIHLTIPSLNTGWRAGQHVRLRVISPGVMGWFGSSEVHPFTIANAPVSSPSYPSASHHYNAPAGDEGLHLVIKKCGLWTGRLAELATSPHHSSYLSSTLEDGEERLDTRTRVRVLIEGPYGGPGRLVFSSFSSVVLVCGGSGITFGLGMLSDLVKKDLAGECRVKSCELVWVVTGVKGGEVEGTIPRLVELAELGRRQQRRRGGGGSRMEVKVNVFYTRAVTSQMSLSGLLGRGADEDEGDVDAKYYYRPIAIHPNVVIAPGRPKLAKSLDYAITQACSLSHGSSGVESRMSDDFNRRHSNLNFMAGGPGPKGVAVGVCGPRELGEDVGRTVTGVDPVRRERVGGIEIYEEVFGLYLWLLRKLSILTFHVHFLPNRLLETSIDIRSMEATPQNIHLFHNAHGFRIDQQSITVVSGNQYIVRDGDLTFRLNPIPDASHTRDRKTSPPDSECFPGTREEIIQEITIWADAMDLAGSAGLWDGESTSSDESMDSVCTFCTCAEEITSDDRRDTEIPHIYWLHGFAGCGKSAVSLEVARIYGGSGRLLASFFFFRGAGDRGTMKRFAATLASQIATRLPAIVPLIETAVREEPGLLTGHVPLATQLELLIFSPLQALIEEGVLRKTLAKGPFIVVIDGLDECEDKRGVEDFIDYILRFFDEHPSIPLRIFIASRVEQHIRERLETDGVRLGNLNSHWPGQDIEKFLRGSFHAVMKRDRVIRAYIEAHGEWPTTSDRLKLIEHIGGSFVLASTMFNFIIHPATEDDPLTPMDRLPLALQMNGLDGLYTQTLTRSRHLPRFREIISTVALLEEPLPIVGIANLLGIDVFNVVRVLLNLQAIVHVPGTDARGNVTLCHTSLRDFFFTESRSGCFFVPPSFHLYLSYCCFCSLFERPNGSAYEYGKDQYFHSHWRLFSESCDFINQIHEFQACQPLPIDRLPYQAFLSCALFHSLFLYTPSISDVFSYLLIESSKQLALAMELTDRHINRFWKGEQLSIFTRYRPSRTIKIQVTEHAYETLQHNVQRVSTAIHSKVLFDFDLL</sequence>
<evidence type="ECO:0000256" key="6">
    <source>
        <dbReference type="ARBA" id="ARBA00022982"/>
    </source>
</evidence>
<feature type="compositionally biased region" description="Basic and acidic residues" evidence="12">
    <location>
        <begin position="80"/>
        <end position="91"/>
    </location>
</feature>
<feature type="transmembrane region" description="Helical" evidence="13">
    <location>
        <begin position="240"/>
        <end position="258"/>
    </location>
</feature>
<dbReference type="Pfam" id="PF08030">
    <property type="entry name" value="NAD_binding_6"/>
    <property type="match status" value="1"/>
</dbReference>
<feature type="compositionally biased region" description="Basic residues" evidence="12">
    <location>
        <begin position="64"/>
        <end position="76"/>
    </location>
</feature>
<dbReference type="PANTHER" id="PTHR32361:SF9">
    <property type="entry name" value="FERRIC REDUCTASE TRANSMEMBRANE COMPONENT 3-RELATED"/>
    <property type="match status" value="1"/>
</dbReference>
<keyword evidence="6" id="KW-0249">Electron transport</keyword>
<feature type="domain" description="FAD-binding FR-type" evidence="14">
    <location>
        <begin position="365"/>
        <end position="508"/>
    </location>
</feature>
<evidence type="ECO:0000259" key="14">
    <source>
        <dbReference type="PROSITE" id="PS51384"/>
    </source>
</evidence>
<dbReference type="InterPro" id="IPR017927">
    <property type="entry name" value="FAD-bd_FR_type"/>
</dbReference>
<feature type="transmembrane region" description="Helical" evidence="13">
    <location>
        <begin position="168"/>
        <end position="188"/>
    </location>
</feature>
<evidence type="ECO:0000313" key="15">
    <source>
        <dbReference type="EMBL" id="KAJ2928057.1"/>
    </source>
</evidence>
<evidence type="ECO:0000313" key="16">
    <source>
        <dbReference type="Proteomes" id="UP001140091"/>
    </source>
</evidence>
<dbReference type="Gene3D" id="3.40.50.300">
    <property type="entry name" value="P-loop containing nucleotide triphosphate hydrolases"/>
    <property type="match status" value="1"/>
</dbReference>
<keyword evidence="9" id="KW-0406">Ion transport</keyword>
<evidence type="ECO:0000256" key="5">
    <source>
        <dbReference type="ARBA" id="ARBA00022737"/>
    </source>
</evidence>
<gene>
    <name evidence="15" type="ORF">H1R20_g9031</name>
</gene>
<comment type="caution">
    <text evidence="15">The sequence shown here is derived from an EMBL/GenBank/DDBJ whole genome shotgun (WGS) entry which is preliminary data.</text>
</comment>
<organism evidence="15 16">
    <name type="scientific">Candolleomyces eurysporus</name>
    <dbReference type="NCBI Taxonomy" id="2828524"/>
    <lineage>
        <taxon>Eukaryota</taxon>
        <taxon>Fungi</taxon>
        <taxon>Dikarya</taxon>
        <taxon>Basidiomycota</taxon>
        <taxon>Agaricomycotina</taxon>
        <taxon>Agaricomycetes</taxon>
        <taxon>Agaricomycetidae</taxon>
        <taxon>Agaricales</taxon>
        <taxon>Agaricineae</taxon>
        <taxon>Psathyrellaceae</taxon>
        <taxon>Candolleomyces</taxon>
    </lineage>
</organism>
<dbReference type="GO" id="GO:0015677">
    <property type="term" value="P:copper ion import"/>
    <property type="evidence" value="ECO:0007669"/>
    <property type="project" value="TreeGrafter"/>
</dbReference>
<dbReference type="GO" id="GO:0000293">
    <property type="term" value="F:ferric-chelate reductase activity"/>
    <property type="evidence" value="ECO:0007669"/>
    <property type="project" value="UniProtKB-ARBA"/>
</dbReference>
<comment type="similarity">
    <text evidence="2">Belongs to the ferric reductase (FRE) family.</text>
</comment>
<reference evidence="15" key="1">
    <citation type="submission" date="2022-06" db="EMBL/GenBank/DDBJ databases">
        <title>Genome Sequence of Candolleomyces eurysporus.</title>
        <authorList>
            <person name="Buettner E."/>
        </authorList>
    </citation>
    <scope>NUCLEOTIDE SEQUENCE</scope>
    <source>
        <strain evidence="15">VTCC 930004</strain>
    </source>
</reference>